<accession>A0A1G8XIR8</accession>
<keyword evidence="4" id="KW-0813">Transport</keyword>
<evidence type="ECO:0000256" key="3">
    <source>
        <dbReference type="ARBA" id="ARBA00022729"/>
    </source>
</evidence>
<evidence type="ECO:0000256" key="4">
    <source>
        <dbReference type="ARBA" id="ARBA00022982"/>
    </source>
</evidence>
<evidence type="ECO:0000313" key="10">
    <source>
        <dbReference type="Proteomes" id="UP000198856"/>
    </source>
</evidence>
<evidence type="ECO:0000256" key="5">
    <source>
        <dbReference type="ARBA" id="ARBA00023002"/>
    </source>
</evidence>
<dbReference type="STRING" id="890420.SAMN05216226_11188"/>
<sequence length="208" mass="22197">MTFTSRRRFLAAAGGGLTTALAGCIGSGGSSDIGSLSGDDRPVRGDEDASVRMVVFSDFSCPHCARFALQAAPEIVEEYVATGDVAYFHADFPIPVSETWSYPVASAARAVFEEAGHDAFWSFASNIYRQQGRYSYDAIETVANDVAGVGAAARNAAQADEYRDTVESDREMGRDWGVQATPAVFVGDTHVENTVSSITDEIDAQLSE</sequence>
<dbReference type="GO" id="GO:0016853">
    <property type="term" value="F:isomerase activity"/>
    <property type="evidence" value="ECO:0007669"/>
    <property type="project" value="UniProtKB-KW"/>
</dbReference>
<feature type="domain" description="Thioredoxin-like fold" evidence="8">
    <location>
        <begin position="41"/>
        <end position="197"/>
    </location>
</feature>
<evidence type="ECO:0000256" key="7">
    <source>
        <dbReference type="ARBA" id="ARBA00023284"/>
    </source>
</evidence>
<evidence type="ECO:0000313" key="9">
    <source>
        <dbReference type="EMBL" id="SDJ90134.1"/>
    </source>
</evidence>
<name>A0A1G8XIR8_9EURY</name>
<dbReference type="PANTHER" id="PTHR13887">
    <property type="entry name" value="GLUTATHIONE S-TRANSFERASE KAPPA"/>
    <property type="match status" value="1"/>
</dbReference>
<dbReference type="PROSITE" id="PS51257">
    <property type="entry name" value="PROKAR_LIPOPROTEIN"/>
    <property type="match status" value="1"/>
</dbReference>
<comment type="similarity">
    <text evidence="2">Belongs to the glutaredoxin family.</text>
</comment>
<dbReference type="EMBL" id="FNFC01000011">
    <property type="protein sequence ID" value="SDJ90134.1"/>
    <property type="molecule type" value="Genomic_DNA"/>
</dbReference>
<keyword evidence="5" id="KW-0560">Oxidoreductase</keyword>
<organism evidence="9 10">
    <name type="scientific">Halovenus aranensis</name>
    <dbReference type="NCBI Taxonomy" id="890420"/>
    <lineage>
        <taxon>Archaea</taxon>
        <taxon>Methanobacteriati</taxon>
        <taxon>Methanobacteriota</taxon>
        <taxon>Stenosarchaea group</taxon>
        <taxon>Halobacteria</taxon>
        <taxon>Halobacteriales</taxon>
        <taxon>Haloarculaceae</taxon>
        <taxon>Halovenus</taxon>
    </lineage>
</organism>
<dbReference type="Proteomes" id="UP000198856">
    <property type="component" value="Unassembled WGS sequence"/>
</dbReference>
<protein>
    <submittedName>
        <fullName evidence="9">Protein-disulfide isomerase</fullName>
    </submittedName>
</protein>
<proteinExistence type="inferred from homology"/>
<keyword evidence="4" id="KW-0249">Electron transport</keyword>
<gene>
    <name evidence="9" type="ORF">SAMN05216226_11188</name>
</gene>
<dbReference type="RefSeq" id="WP_092703349.1">
    <property type="nucleotide sequence ID" value="NZ_FNFC01000011.1"/>
</dbReference>
<dbReference type="Gene3D" id="3.40.30.10">
    <property type="entry name" value="Glutaredoxin"/>
    <property type="match status" value="1"/>
</dbReference>
<evidence type="ECO:0000256" key="2">
    <source>
        <dbReference type="ARBA" id="ARBA00007787"/>
    </source>
</evidence>
<dbReference type="AlphaFoldDB" id="A0A1G8XIR8"/>
<evidence type="ECO:0000259" key="8">
    <source>
        <dbReference type="Pfam" id="PF13462"/>
    </source>
</evidence>
<keyword evidence="9" id="KW-0413">Isomerase</keyword>
<dbReference type="InterPro" id="IPR006311">
    <property type="entry name" value="TAT_signal"/>
</dbReference>
<keyword evidence="3" id="KW-0732">Signal</keyword>
<dbReference type="Pfam" id="PF13462">
    <property type="entry name" value="Thioredoxin_4"/>
    <property type="match status" value="1"/>
</dbReference>
<dbReference type="OrthoDB" id="15256at2157"/>
<keyword evidence="7" id="KW-0676">Redox-active center</keyword>
<evidence type="ECO:0000256" key="1">
    <source>
        <dbReference type="ARBA" id="ARBA00005791"/>
    </source>
</evidence>
<dbReference type="GO" id="GO:0016491">
    <property type="term" value="F:oxidoreductase activity"/>
    <property type="evidence" value="ECO:0007669"/>
    <property type="project" value="UniProtKB-KW"/>
</dbReference>
<comment type="similarity">
    <text evidence="1">Belongs to the thioredoxin family. DsbA subfamily.</text>
</comment>
<keyword evidence="10" id="KW-1185">Reference proteome</keyword>
<dbReference type="InterPro" id="IPR036249">
    <property type="entry name" value="Thioredoxin-like_sf"/>
</dbReference>
<dbReference type="PANTHER" id="PTHR13887:SF14">
    <property type="entry name" value="DISULFIDE BOND FORMATION PROTEIN D"/>
    <property type="match status" value="1"/>
</dbReference>
<keyword evidence="6" id="KW-1015">Disulfide bond</keyword>
<dbReference type="SUPFAM" id="SSF52833">
    <property type="entry name" value="Thioredoxin-like"/>
    <property type="match status" value="1"/>
</dbReference>
<dbReference type="PROSITE" id="PS51318">
    <property type="entry name" value="TAT"/>
    <property type="match status" value="1"/>
</dbReference>
<dbReference type="InterPro" id="IPR012336">
    <property type="entry name" value="Thioredoxin-like_fold"/>
</dbReference>
<evidence type="ECO:0000256" key="6">
    <source>
        <dbReference type="ARBA" id="ARBA00023157"/>
    </source>
</evidence>
<reference evidence="9 10" key="1">
    <citation type="submission" date="2016-10" db="EMBL/GenBank/DDBJ databases">
        <authorList>
            <person name="de Groot N.N."/>
        </authorList>
    </citation>
    <scope>NUCLEOTIDE SEQUENCE [LARGE SCALE GENOMIC DNA]</scope>
    <source>
        <strain evidence="9 10">IBRC-M10015</strain>
    </source>
</reference>